<dbReference type="SUPFAM" id="SSF53697">
    <property type="entry name" value="SIS domain"/>
    <property type="match status" value="1"/>
</dbReference>
<evidence type="ECO:0000313" key="14">
    <source>
        <dbReference type="Proteomes" id="UP000466388"/>
    </source>
</evidence>
<dbReference type="GO" id="GO:0005975">
    <property type="term" value="P:carbohydrate metabolic process"/>
    <property type="evidence" value="ECO:0007669"/>
    <property type="project" value="UniProtKB-UniRule"/>
</dbReference>
<dbReference type="FunFam" id="3.40.50.10490:FF:000001">
    <property type="entry name" value="Glutamine--fructose-6-phosphate aminotransferase [isomerizing]"/>
    <property type="match status" value="1"/>
</dbReference>
<dbReference type="GO" id="GO:0005829">
    <property type="term" value="C:cytosol"/>
    <property type="evidence" value="ECO:0007669"/>
    <property type="project" value="TreeGrafter"/>
</dbReference>
<dbReference type="EC" id="2.6.1.16" evidence="3 10"/>
<dbReference type="PANTHER" id="PTHR10937">
    <property type="entry name" value="GLUCOSAMINE--FRUCTOSE-6-PHOSPHATE AMINOTRANSFERASE, ISOMERIZING"/>
    <property type="match status" value="1"/>
</dbReference>
<dbReference type="GO" id="GO:0097367">
    <property type="term" value="F:carbohydrate derivative binding"/>
    <property type="evidence" value="ECO:0007669"/>
    <property type="project" value="InterPro"/>
</dbReference>
<evidence type="ECO:0000256" key="1">
    <source>
        <dbReference type="ARBA" id="ARBA00001031"/>
    </source>
</evidence>
<keyword evidence="7 10" id="KW-0808">Transferase</keyword>
<dbReference type="InterPro" id="IPR017932">
    <property type="entry name" value="GATase_2_dom"/>
</dbReference>
<dbReference type="AlphaFoldDB" id="A0A7X2XWZ0"/>
<comment type="catalytic activity">
    <reaction evidence="1 10">
        <text>D-fructose 6-phosphate + L-glutamine = D-glucosamine 6-phosphate + L-glutamate</text>
        <dbReference type="Rhea" id="RHEA:13237"/>
        <dbReference type="ChEBI" id="CHEBI:29985"/>
        <dbReference type="ChEBI" id="CHEBI:58359"/>
        <dbReference type="ChEBI" id="CHEBI:58725"/>
        <dbReference type="ChEBI" id="CHEBI:61527"/>
        <dbReference type="EC" id="2.6.1.16"/>
    </reaction>
</comment>
<evidence type="ECO:0000256" key="3">
    <source>
        <dbReference type="ARBA" id="ARBA00012916"/>
    </source>
</evidence>
<sequence length="605" mass="66055">MCGIVGVTGSDNAVKILLDGLEKLEYRGYDSAGIYVNAQNGKDYLVKEKGRISDLKREIGPDVHGSTGIGHTRWATHGVVSVANAHPQVSQDNRFYLVHNGVIDNFQELKSDYLSDVPFTSQTDTEVVVQLIDKIAVDEGLNAHDAFVKTLSLLKGSSYAFLLMDREDPKTLYVAKNKSPLLIGVGDGFNVVCSDALAMLRETHDFLELMDGEVVTITPDKVKIEDRDGNPVERDTFHVDMDAGETDKGTYPFYMLKEIDEQPNVMRRLAQVYLSETGEPVISNKLLNSMKQADRIYIVGAGTSYHAGLVGKRLFESLTQTPTEVHISSEFAYEQPILSQKPFFIFLSQSGETADSREVLVNVNAAGYESLTITNVQNSTLSREATYTMLLHAGPEIAVASTKAYTAQIASEAILAKALGEADNQIVAQRFDVRHQLGLVATGIQAIVDEKGKLEELAKSEFLHTPNAFYIGRGIDWSVSLEAALKLKEISYVQAEGFASGELKHGTIALIEKGTPVIGIITQAKTAGLTRSNLQETLARGAHILTIASKSLAKPEDNIILPDVDPLMSPLLSVVPTQLIAYYTSLHKGLDVDKPRNLAKSVTVE</sequence>
<dbReference type="Pfam" id="PF01380">
    <property type="entry name" value="SIS"/>
    <property type="match status" value="2"/>
</dbReference>
<dbReference type="HAMAP" id="MF_00164">
    <property type="entry name" value="GlmS"/>
    <property type="match status" value="1"/>
</dbReference>
<evidence type="ECO:0000313" key="13">
    <source>
        <dbReference type="EMBL" id="MTV82468.1"/>
    </source>
</evidence>
<accession>A0A7X2XWZ0</accession>
<feature type="initiator methionine" description="Removed" evidence="10">
    <location>
        <position position="1"/>
    </location>
</feature>
<proteinExistence type="inferred from homology"/>
<evidence type="ECO:0000259" key="11">
    <source>
        <dbReference type="PROSITE" id="PS51278"/>
    </source>
</evidence>
<feature type="active site" description="Nucleophile; for GATase activity" evidence="10">
    <location>
        <position position="2"/>
    </location>
</feature>
<dbReference type="InterPro" id="IPR035466">
    <property type="entry name" value="GlmS/AgaS_SIS"/>
</dbReference>
<organism evidence="13 14">
    <name type="scientific">Secundilactobacillus folii</name>
    <dbReference type="NCBI Taxonomy" id="2678357"/>
    <lineage>
        <taxon>Bacteria</taxon>
        <taxon>Bacillati</taxon>
        <taxon>Bacillota</taxon>
        <taxon>Bacilli</taxon>
        <taxon>Lactobacillales</taxon>
        <taxon>Lactobacillaceae</taxon>
        <taxon>Secundilactobacillus</taxon>
    </lineage>
</organism>
<dbReference type="NCBIfam" id="TIGR01135">
    <property type="entry name" value="glmS"/>
    <property type="match status" value="1"/>
</dbReference>
<dbReference type="InterPro" id="IPR046348">
    <property type="entry name" value="SIS_dom_sf"/>
</dbReference>
<dbReference type="GO" id="GO:0004360">
    <property type="term" value="F:glutamine-fructose-6-phosphate transaminase (isomerizing) activity"/>
    <property type="evidence" value="ECO:0007669"/>
    <property type="project" value="UniProtKB-UniRule"/>
</dbReference>
<comment type="subcellular location">
    <subcellularLocation>
        <location evidence="2 10">Cytoplasm</location>
    </subcellularLocation>
</comment>
<evidence type="ECO:0000256" key="8">
    <source>
        <dbReference type="ARBA" id="ARBA00022737"/>
    </source>
</evidence>
<dbReference type="InterPro" id="IPR035490">
    <property type="entry name" value="GlmS/FrlB_SIS"/>
</dbReference>
<dbReference type="InterPro" id="IPR005855">
    <property type="entry name" value="GFAT"/>
</dbReference>
<dbReference type="PROSITE" id="PS51278">
    <property type="entry name" value="GATASE_TYPE_2"/>
    <property type="match status" value="1"/>
</dbReference>
<dbReference type="EMBL" id="WNJO01000007">
    <property type="protein sequence ID" value="MTV82468.1"/>
    <property type="molecule type" value="Genomic_DNA"/>
</dbReference>
<dbReference type="CDD" id="cd05009">
    <property type="entry name" value="SIS_GlmS_GlmD_2"/>
    <property type="match status" value="1"/>
</dbReference>
<evidence type="ECO:0000256" key="5">
    <source>
        <dbReference type="ARBA" id="ARBA00022490"/>
    </source>
</evidence>
<dbReference type="InterPro" id="IPR047084">
    <property type="entry name" value="GFAT_N"/>
</dbReference>
<evidence type="ECO:0000256" key="4">
    <source>
        <dbReference type="ARBA" id="ARBA00016090"/>
    </source>
</evidence>
<evidence type="ECO:0000256" key="7">
    <source>
        <dbReference type="ARBA" id="ARBA00022679"/>
    </source>
</evidence>
<gene>
    <name evidence="10 13" type="primary">glmS</name>
    <name evidence="13" type="ORF">GM612_07355</name>
</gene>
<dbReference type="CDD" id="cd05008">
    <property type="entry name" value="SIS_GlmS_GlmD_1"/>
    <property type="match status" value="1"/>
</dbReference>
<evidence type="ECO:0000256" key="6">
    <source>
        <dbReference type="ARBA" id="ARBA00022576"/>
    </source>
</evidence>
<dbReference type="PROSITE" id="PS51464">
    <property type="entry name" value="SIS"/>
    <property type="match status" value="2"/>
</dbReference>
<dbReference type="FunFam" id="3.60.20.10:FF:000006">
    <property type="entry name" value="Glutamine--fructose-6-phosphate aminotransferase [isomerizing]"/>
    <property type="match status" value="1"/>
</dbReference>
<dbReference type="InterPro" id="IPR029055">
    <property type="entry name" value="Ntn_hydrolases_N"/>
</dbReference>
<dbReference type="RefSeq" id="WP_155431737.1">
    <property type="nucleotide sequence ID" value="NZ_WNJO01000007.1"/>
</dbReference>
<dbReference type="GO" id="GO:0006002">
    <property type="term" value="P:fructose 6-phosphate metabolic process"/>
    <property type="evidence" value="ECO:0007669"/>
    <property type="project" value="TreeGrafter"/>
</dbReference>
<keyword evidence="8" id="KW-0677">Repeat</keyword>
<dbReference type="Gene3D" id="3.40.50.10490">
    <property type="entry name" value="Glucose-6-phosphate isomerase like protein, domain 1"/>
    <property type="match status" value="2"/>
</dbReference>
<keyword evidence="5 10" id="KW-0963">Cytoplasm</keyword>
<comment type="subunit">
    <text evidence="10">Homodimer.</text>
</comment>
<dbReference type="Pfam" id="PF13522">
    <property type="entry name" value="GATase_6"/>
    <property type="match status" value="1"/>
</dbReference>
<comment type="caution">
    <text evidence="13">The sequence shown here is derived from an EMBL/GenBank/DDBJ whole genome shotgun (WGS) entry which is preliminary data.</text>
</comment>
<keyword evidence="14" id="KW-1185">Reference proteome</keyword>
<evidence type="ECO:0000256" key="9">
    <source>
        <dbReference type="ARBA" id="ARBA00022962"/>
    </source>
</evidence>
<evidence type="ECO:0000259" key="12">
    <source>
        <dbReference type="PROSITE" id="PS51464"/>
    </source>
</evidence>
<evidence type="ECO:0000256" key="10">
    <source>
        <dbReference type="HAMAP-Rule" id="MF_00164"/>
    </source>
</evidence>
<dbReference type="PANTHER" id="PTHR10937:SF0">
    <property type="entry name" value="GLUTAMINE--FRUCTOSE-6-PHOSPHATE TRANSAMINASE (ISOMERIZING)"/>
    <property type="match status" value="1"/>
</dbReference>
<keyword evidence="6 10" id="KW-0032">Aminotransferase</keyword>
<keyword evidence="9" id="KW-0315">Glutamine amidotransferase</keyword>
<feature type="domain" description="Glutamine amidotransferase type-2" evidence="11">
    <location>
        <begin position="2"/>
        <end position="220"/>
    </location>
</feature>
<dbReference type="CDD" id="cd00714">
    <property type="entry name" value="GFAT"/>
    <property type="match status" value="1"/>
</dbReference>
<feature type="domain" description="SIS" evidence="12">
    <location>
        <begin position="458"/>
        <end position="595"/>
    </location>
</feature>
<protein>
    <recommendedName>
        <fullName evidence="4 10">Glutamine--fructose-6-phosphate aminotransferase [isomerizing]</fullName>
        <ecNumber evidence="3 10">2.6.1.16</ecNumber>
    </recommendedName>
    <alternativeName>
        <fullName evidence="10">D-fructose-6-phosphate amidotransferase</fullName>
    </alternativeName>
    <alternativeName>
        <fullName evidence="10">GFAT</fullName>
    </alternativeName>
    <alternativeName>
        <fullName evidence="10">Glucosamine-6-phosphate synthase</fullName>
    </alternativeName>
    <alternativeName>
        <fullName evidence="10">Hexosephosphate aminotransferase</fullName>
    </alternativeName>
    <alternativeName>
        <fullName evidence="10">L-glutamine--D-fructose-6-phosphate amidotransferase</fullName>
    </alternativeName>
</protein>
<dbReference type="NCBIfam" id="NF001484">
    <property type="entry name" value="PRK00331.1"/>
    <property type="match status" value="1"/>
</dbReference>
<name>A0A7X2XWZ0_9LACO</name>
<evidence type="ECO:0000256" key="2">
    <source>
        <dbReference type="ARBA" id="ARBA00004496"/>
    </source>
</evidence>
<dbReference type="InterPro" id="IPR001347">
    <property type="entry name" value="SIS_dom"/>
</dbReference>
<dbReference type="Proteomes" id="UP000466388">
    <property type="component" value="Unassembled WGS sequence"/>
</dbReference>
<dbReference type="GO" id="GO:0006047">
    <property type="term" value="P:UDP-N-acetylglucosamine metabolic process"/>
    <property type="evidence" value="ECO:0007669"/>
    <property type="project" value="TreeGrafter"/>
</dbReference>
<feature type="domain" description="SIS" evidence="12">
    <location>
        <begin position="286"/>
        <end position="425"/>
    </location>
</feature>
<dbReference type="GO" id="GO:0006487">
    <property type="term" value="P:protein N-linked glycosylation"/>
    <property type="evidence" value="ECO:0007669"/>
    <property type="project" value="TreeGrafter"/>
</dbReference>
<dbReference type="SUPFAM" id="SSF56235">
    <property type="entry name" value="N-terminal nucleophile aminohydrolases (Ntn hydrolases)"/>
    <property type="match status" value="1"/>
</dbReference>
<comment type="function">
    <text evidence="10">Catalyzes the first step in hexosamine metabolism, converting fructose-6P into glucosamine-6P using glutamine as a nitrogen source.</text>
</comment>
<feature type="active site" description="For Fru-6P isomerization activity" evidence="10">
    <location>
        <position position="600"/>
    </location>
</feature>
<reference evidence="13 14" key="1">
    <citation type="submission" date="2019-11" db="EMBL/GenBank/DDBJ databases">
        <title>Lactobacillus sp. nov. CRM56-3, isolated from fermented tea leaves.</title>
        <authorList>
            <person name="Phuengjayaem S."/>
            <person name="Tanasupawat S."/>
        </authorList>
    </citation>
    <scope>NUCLEOTIDE SEQUENCE [LARGE SCALE GENOMIC DNA]</scope>
    <source>
        <strain evidence="13 14">CRM56-3</strain>
    </source>
</reference>
<dbReference type="Gene3D" id="3.60.20.10">
    <property type="entry name" value="Glutamine Phosphoribosylpyrophosphate, subunit 1, domain 1"/>
    <property type="match status" value="1"/>
</dbReference>